<evidence type="ECO:0000313" key="3">
    <source>
        <dbReference type="Proteomes" id="UP001295740"/>
    </source>
</evidence>
<name>A0AAI8VV21_9PEZI</name>
<feature type="compositionally biased region" description="Basic residues" evidence="1">
    <location>
        <begin position="282"/>
        <end position="293"/>
    </location>
</feature>
<comment type="caution">
    <text evidence="2">The sequence shown here is derived from an EMBL/GenBank/DDBJ whole genome shotgun (WGS) entry which is preliminary data.</text>
</comment>
<feature type="compositionally biased region" description="Basic and acidic residues" evidence="1">
    <location>
        <begin position="270"/>
        <end position="281"/>
    </location>
</feature>
<gene>
    <name evidence="2" type="ORF">KHLLAP_LOCUS12056</name>
</gene>
<organism evidence="2 3">
    <name type="scientific">Anthostomella pinea</name>
    <dbReference type="NCBI Taxonomy" id="933095"/>
    <lineage>
        <taxon>Eukaryota</taxon>
        <taxon>Fungi</taxon>
        <taxon>Dikarya</taxon>
        <taxon>Ascomycota</taxon>
        <taxon>Pezizomycotina</taxon>
        <taxon>Sordariomycetes</taxon>
        <taxon>Xylariomycetidae</taxon>
        <taxon>Xylariales</taxon>
        <taxon>Xylariaceae</taxon>
        <taxon>Anthostomella</taxon>
    </lineage>
</organism>
<evidence type="ECO:0000313" key="2">
    <source>
        <dbReference type="EMBL" id="CAJ2511588.1"/>
    </source>
</evidence>
<keyword evidence="3" id="KW-1185">Reference proteome</keyword>
<feature type="region of interest" description="Disordered" evidence="1">
    <location>
        <begin position="13"/>
        <end position="56"/>
    </location>
</feature>
<feature type="region of interest" description="Disordered" evidence="1">
    <location>
        <begin position="270"/>
        <end position="293"/>
    </location>
</feature>
<dbReference type="AlphaFoldDB" id="A0AAI8VV21"/>
<proteinExistence type="predicted"/>
<evidence type="ECO:0000256" key="1">
    <source>
        <dbReference type="SAM" id="MobiDB-lite"/>
    </source>
</evidence>
<dbReference type="EMBL" id="CAUWAG010000018">
    <property type="protein sequence ID" value="CAJ2511588.1"/>
    <property type="molecule type" value="Genomic_DNA"/>
</dbReference>
<reference evidence="2" key="1">
    <citation type="submission" date="2023-10" db="EMBL/GenBank/DDBJ databases">
        <authorList>
            <person name="Hackl T."/>
        </authorList>
    </citation>
    <scope>NUCLEOTIDE SEQUENCE</scope>
</reference>
<feature type="compositionally biased region" description="Low complexity" evidence="1">
    <location>
        <begin position="46"/>
        <end position="56"/>
    </location>
</feature>
<dbReference type="Proteomes" id="UP001295740">
    <property type="component" value="Unassembled WGS sequence"/>
</dbReference>
<accession>A0AAI8VV21</accession>
<sequence length="293" mass="33474">MPPVDANEIQQFAADYDSGSSDRLREYAFAPSTDQYHYDTTPRQPSHSAHSSYSAMSSKQARSSSFASTAGTASSQYSDQYSGGSSYATGSSGWSTSPSTTAETYAESVTTYTIEPDTYLPAPAQTGALSLPCEFVGLASCAYSFDQNDTAAWIEHTIQVHLHDRLPNKVLCWFCDEYSFDVSHLEVGGDRRLNFEQRMWHIRDHIMEEGKTAEQIRPDFHMLEHLDRHGLITKAVYTRAKRWREKVPPVTGIYAPGYVPEERRVENERRNRVLVDHDKEDRHHRRRHRNHHR</sequence>
<protein>
    <submittedName>
        <fullName evidence="2">Uu.00g072130.m01.CDS01</fullName>
    </submittedName>
</protein>